<dbReference type="EMBL" id="QLNQ01000027">
    <property type="protein sequence ID" value="RCK59040.1"/>
    <property type="molecule type" value="Genomic_DNA"/>
</dbReference>
<dbReference type="InterPro" id="IPR009083">
    <property type="entry name" value="TFIIA_a-hlx"/>
</dbReference>
<keyword evidence="6 8" id="KW-0539">Nucleus</keyword>
<gene>
    <name evidence="11" type="primary">TOA2</name>
    <name evidence="11" type="ORF">Cantr_07238</name>
</gene>
<dbReference type="CDD" id="cd10014">
    <property type="entry name" value="TFIIA_gamma_C"/>
    <property type="match status" value="1"/>
</dbReference>
<dbReference type="InterPro" id="IPR009088">
    <property type="entry name" value="TFIIA_b-brl"/>
</dbReference>
<protein>
    <recommendedName>
        <fullName evidence="3 8">Transcription initiation factor IIA subunit 2</fullName>
    </recommendedName>
</protein>
<dbReference type="Pfam" id="PF02268">
    <property type="entry name" value="TFIIA_gamma_N"/>
    <property type="match status" value="1"/>
</dbReference>
<comment type="subcellular location">
    <subcellularLocation>
        <location evidence="1 8">Nucleus</location>
    </subcellularLocation>
</comment>
<evidence type="ECO:0000259" key="10">
    <source>
        <dbReference type="Pfam" id="PF02751"/>
    </source>
</evidence>
<dbReference type="AlphaFoldDB" id="A0A367Y0J2"/>
<comment type="similarity">
    <text evidence="2 8">Belongs to the TFIIA subunit 2 family.</text>
</comment>
<evidence type="ECO:0000256" key="6">
    <source>
        <dbReference type="ARBA" id="ARBA00023242"/>
    </source>
</evidence>
<proteinExistence type="inferred from homology"/>
<dbReference type="GO" id="GO:0006367">
    <property type="term" value="P:transcription initiation at RNA polymerase II promoter"/>
    <property type="evidence" value="ECO:0007669"/>
    <property type="project" value="InterPro"/>
</dbReference>
<keyword evidence="12" id="KW-1185">Reference proteome</keyword>
<evidence type="ECO:0000313" key="11">
    <source>
        <dbReference type="EMBL" id="RCK59040.1"/>
    </source>
</evidence>
<dbReference type="SUPFAM" id="SSF47396">
    <property type="entry name" value="Transcription factor IIA (TFIIA), alpha-helical domain"/>
    <property type="match status" value="1"/>
</dbReference>
<accession>A0A367Y0J2</accession>
<keyword evidence="11" id="KW-0648">Protein biosynthesis</keyword>
<evidence type="ECO:0000313" key="12">
    <source>
        <dbReference type="Proteomes" id="UP000253472"/>
    </source>
</evidence>
<dbReference type="Pfam" id="PF02751">
    <property type="entry name" value="TFIIA_gamma_C"/>
    <property type="match status" value="1"/>
</dbReference>
<dbReference type="PIRSF" id="PIRSF009415">
    <property type="entry name" value="Hum_TFIIA_gamma"/>
    <property type="match status" value="1"/>
</dbReference>
<dbReference type="Gene3D" id="1.10.287.190">
    <property type="entry name" value="Transcription factor IIA gamma subunit, alpha-helical domain"/>
    <property type="match status" value="1"/>
</dbReference>
<evidence type="ECO:0000256" key="4">
    <source>
        <dbReference type="ARBA" id="ARBA00023015"/>
    </source>
</evidence>
<evidence type="ECO:0000256" key="2">
    <source>
        <dbReference type="ARBA" id="ARBA00007675"/>
    </source>
</evidence>
<dbReference type="Gene3D" id="2.30.18.10">
    <property type="entry name" value="Transcription factor IIA (TFIIA), beta-barrel domain"/>
    <property type="match status" value="1"/>
</dbReference>
<evidence type="ECO:0000256" key="5">
    <source>
        <dbReference type="ARBA" id="ARBA00023163"/>
    </source>
</evidence>
<reference evidence="11 12" key="1">
    <citation type="submission" date="2018-06" db="EMBL/GenBank/DDBJ databases">
        <title>Whole genome sequencing of Candida tropicalis (genome annotated by CSBL at Korea University).</title>
        <authorList>
            <person name="Ahn J."/>
        </authorList>
    </citation>
    <scope>NUCLEOTIDE SEQUENCE [LARGE SCALE GENOMIC DNA]</scope>
    <source>
        <strain evidence="11 12">ATCC 20962</strain>
    </source>
</reference>
<dbReference type="GO" id="GO:0005672">
    <property type="term" value="C:transcription factor TFIIA complex"/>
    <property type="evidence" value="ECO:0007669"/>
    <property type="project" value="InterPro"/>
</dbReference>
<dbReference type="OrthoDB" id="586585at2759"/>
<sequence>MSAPAYYELYRRSTIGVTLTDALDTLISDEKIQPQLANRILNNFDRIIAENLKNENNLAKSKLVFKGDLDTYRFCDDVWTFIIKNVIIKLNDVSKDSEGGSSKDKDKDSGDLELNVDKFKIVACNSRKAGDI</sequence>
<keyword evidence="5 8" id="KW-0804">Transcription</keyword>
<organism evidence="11 12">
    <name type="scientific">Candida viswanathii</name>
    <dbReference type="NCBI Taxonomy" id="5486"/>
    <lineage>
        <taxon>Eukaryota</taxon>
        <taxon>Fungi</taxon>
        <taxon>Dikarya</taxon>
        <taxon>Ascomycota</taxon>
        <taxon>Saccharomycotina</taxon>
        <taxon>Pichiomycetes</taxon>
        <taxon>Debaryomycetaceae</taxon>
        <taxon>Candida/Lodderomyces clade</taxon>
        <taxon>Candida</taxon>
    </lineage>
</organism>
<dbReference type="CDD" id="cd10145">
    <property type="entry name" value="TFIIA_gamma_N"/>
    <property type="match status" value="1"/>
</dbReference>
<keyword evidence="4 8" id="KW-0805">Transcription regulation</keyword>
<feature type="domain" description="Transcription initiation factor IIA gamma subunit N-terminal" evidence="9">
    <location>
        <begin position="6"/>
        <end position="52"/>
    </location>
</feature>
<evidence type="ECO:0000259" key="9">
    <source>
        <dbReference type="Pfam" id="PF02268"/>
    </source>
</evidence>
<evidence type="ECO:0000256" key="7">
    <source>
        <dbReference type="ARBA" id="ARBA00024733"/>
    </source>
</evidence>
<comment type="caution">
    <text evidence="11">The sequence shown here is derived from an EMBL/GenBank/DDBJ whole genome shotgun (WGS) entry which is preliminary data.</text>
</comment>
<dbReference type="PANTHER" id="PTHR10966">
    <property type="entry name" value="TRANSCRIPTION INITIATION FACTOR IIA SUBUNIT 2"/>
    <property type="match status" value="1"/>
</dbReference>
<dbReference type="STRING" id="5486.A0A367Y0J2"/>
<dbReference type="InterPro" id="IPR003194">
    <property type="entry name" value="TFIIA_gsu"/>
</dbReference>
<dbReference type="InterPro" id="IPR015872">
    <property type="entry name" value="TFIIA_gsu_N"/>
</dbReference>
<feature type="domain" description="Transcription initiation factor IIA gamma subunit C-terminal" evidence="10">
    <location>
        <begin position="66"/>
        <end position="126"/>
    </location>
</feature>
<dbReference type="GO" id="GO:0003743">
    <property type="term" value="F:translation initiation factor activity"/>
    <property type="evidence" value="ECO:0007669"/>
    <property type="project" value="UniProtKB-KW"/>
</dbReference>
<comment type="function">
    <text evidence="7">TFIIA is a component of the transcription machinery of RNA polymerase II and plays an important role in transcriptional activation. TFIIA in a complex with TBP mediates transcriptional activity.</text>
</comment>
<evidence type="ECO:0000256" key="3">
    <source>
        <dbReference type="ARBA" id="ARBA00019928"/>
    </source>
</evidence>
<dbReference type="Proteomes" id="UP000253472">
    <property type="component" value="Unassembled WGS sequence"/>
</dbReference>
<evidence type="ECO:0000256" key="8">
    <source>
        <dbReference type="PIRNR" id="PIRNR009415"/>
    </source>
</evidence>
<dbReference type="InterPro" id="IPR015871">
    <property type="entry name" value="TFIIA_gsu_C"/>
</dbReference>
<dbReference type="SUPFAM" id="SSF50784">
    <property type="entry name" value="Transcription factor IIA (TFIIA), beta-barrel domain"/>
    <property type="match status" value="1"/>
</dbReference>
<name>A0A367Y0J2_9ASCO</name>
<evidence type="ECO:0000256" key="1">
    <source>
        <dbReference type="ARBA" id="ARBA00004123"/>
    </source>
</evidence>
<dbReference type="FunFam" id="1.10.287.190:FF:000001">
    <property type="entry name" value="Transcription initiation factor IIA subunit 2"/>
    <property type="match status" value="1"/>
</dbReference>
<keyword evidence="11" id="KW-0396">Initiation factor</keyword>
<dbReference type="FunFam" id="2.30.18.10:FF:000009">
    <property type="entry name" value="Transcription initiation factor IIA subunit 2"/>
    <property type="match status" value="1"/>
</dbReference>